<accession>A0A2P8HEN5</accession>
<keyword evidence="1" id="KW-0472">Membrane</keyword>
<dbReference type="GO" id="GO:0016740">
    <property type="term" value="F:transferase activity"/>
    <property type="evidence" value="ECO:0007669"/>
    <property type="project" value="UniProtKB-KW"/>
</dbReference>
<reference evidence="2 3" key="1">
    <citation type="submission" date="2018-03" db="EMBL/GenBank/DDBJ databases">
        <title>Genomic Encyclopedia of Archaeal and Bacterial Type Strains, Phase II (KMG-II): from individual species to whole genera.</title>
        <authorList>
            <person name="Goeker M."/>
        </authorList>
    </citation>
    <scope>NUCLEOTIDE SEQUENCE [LARGE SCALE GENOMIC DNA]</scope>
    <source>
        <strain evidence="2 3">DSM 24859</strain>
    </source>
</reference>
<name>A0A2P8HEN5_CHINA</name>
<feature type="transmembrane region" description="Helical" evidence="1">
    <location>
        <begin position="239"/>
        <end position="257"/>
    </location>
</feature>
<keyword evidence="1" id="KW-1133">Transmembrane helix</keyword>
<sequence length="341" mass="39103">MRKILAVVRANDWWEYKLPPMLAIAYMIIQNSQYTFFNLLPLMMISLGAIILCAIYVSLLNDATDVAEDAKAGKKNGMAAYSTGHQIILVLLPLVGGLCIIAGFLDFFSYANLFYLAAYISFTLYSLPPFRLKKRGIAGIAADALGSQVFPTFFLAICFYQWTNQEIRVLPFVFLGTWLFCFGLRGILWHQLADKENDKISGLVTLVQKMSEVQLSRLSTVIIIVEMIAFAAYISLNALFLIIPGLILYFIYNWLLLKQYHVKQILINPKPQQYRIFLFEYYQVFLPLSVLIICIYKSPVNVTGLCFHCFLFQTNIWRILRDIKQLLRQTITGIRLKANNH</sequence>
<feature type="transmembrane region" description="Helical" evidence="1">
    <location>
        <begin position="36"/>
        <end position="59"/>
    </location>
</feature>
<dbReference type="OrthoDB" id="871842at2"/>
<feature type="transmembrane region" description="Helical" evidence="1">
    <location>
        <begin position="140"/>
        <end position="163"/>
    </location>
</feature>
<evidence type="ECO:0000313" key="3">
    <source>
        <dbReference type="Proteomes" id="UP000240971"/>
    </source>
</evidence>
<feature type="transmembrane region" description="Helical" evidence="1">
    <location>
        <begin position="80"/>
        <end position="104"/>
    </location>
</feature>
<dbReference type="EMBL" id="PYAW01000005">
    <property type="protein sequence ID" value="PSL44680.1"/>
    <property type="molecule type" value="Genomic_DNA"/>
</dbReference>
<evidence type="ECO:0000256" key="1">
    <source>
        <dbReference type="SAM" id="Phobius"/>
    </source>
</evidence>
<feature type="transmembrane region" description="Helical" evidence="1">
    <location>
        <begin position="110"/>
        <end position="128"/>
    </location>
</feature>
<dbReference type="RefSeq" id="WP_106530122.1">
    <property type="nucleotide sequence ID" value="NZ_PYAW01000005.1"/>
</dbReference>
<evidence type="ECO:0000313" key="2">
    <source>
        <dbReference type="EMBL" id="PSL44680.1"/>
    </source>
</evidence>
<keyword evidence="3" id="KW-1185">Reference proteome</keyword>
<keyword evidence="2" id="KW-0808">Transferase</keyword>
<feature type="transmembrane region" description="Helical" evidence="1">
    <location>
        <begin position="169"/>
        <end position="188"/>
    </location>
</feature>
<protein>
    <submittedName>
        <fullName evidence="2">UbiA prenyltransferase family protein</fullName>
    </submittedName>
</protein>
<feature type="transmembrane region" description="Helical" evidence="1">
    <location>
        <begin position="278"/>
        <end position="296"/>
    </location>
</feature>
<dbReference type="Proteomes" id="UP000240971">
    <property type="component" value="Unassembled WGS sequence"/>
</dbReference>
<dbReference type="AlphaFoldDB" id="A0A2P8HEN5"/>
<gene>
    <name evidence="2" type="ORF">CLV51_10552</name>
</gene>
<organism evidence="2 3">
    <name type="scientific">Chitinophaga niastensis</name>
    <dbReference type="NCBI Taxonomy" id="536980"/>
    <lineage>
        <taxon>Bacteria</taxon>
        <taxon>Pseudomonadati</taxon>
        <taxon>Bacteroidota</taxon>
        <taxon>Chitinophagia</taxon>
        <taxon>Chitinophagales</taxon>
        <taxon>Chitinophagaceae</taxon>
        <taxon>Chitinophaga</taxon>
    </lineage>
</organism>
<proteinExistence type="predicted"/>
<keyword evidence="1" id="KW-0812">Transmembrane</keyword>
<comment type="caution">
    <text evidence="2">The sequence shown here is derived from an EMBL/GenBank/DDBJ whole genome shotgun (WGS) entry which is preliminary data.</text>
</comment>